<proteinExistence type="predicted"/>
<dbReference type="AlphaFoldDB" id="A0A9D4GLD3"/>
<protein>
    <recommendedName>
        <fullName evidence="1">DDE-1 domain-containing protein</fullName>
    </recommendedName>
</protein>
<sequence length="88" mass="9903">MGARSKNLHVFCLSAHSSHLLQPLDVAVFGPFKRYNYSECATFVKENISKADTRYDMARIACKAYLKTMSPWCIVSAFKKTGVVPLNK</sequence>
<reference evidence="2" key="1">
    <citation type="journal article" date="2019" name="bioRxiv">
        <title>The Genome of the Zebra Mussel, Dreissena polymorpha: A Resource for Invasive Species Research.</title>
        <authorList>
            <person name="McCartney M.A."/>
            <person name="Auch B."/>
            <person name="Kono T."/>
            <person name="Mallez S."/>
            <person name="Zhang Y."/>
            <person name="Obille A."/>
            <person name="Becker A."/>
            <person name="Abrahante J.E."/>
            <person name="Garbe J."/>
            <person name="Badalamenti J.P."/>
            <person name="Herman A."/>
            <person name="Mangelson H."/>
            <person name="Liachko I."/>
            <person name="Sullivan S."/>
            <person name="Sone E.D."/>
            <person name="Koren S."/>
            <person name="Silverstein K.A.T."/>
            <person name="Beckman K.B."/>
            <person name="Gohl D.M."/>
        </authorList>
    </citation>
    <scope>NUCLEOTIDE SEQUENCE</scope>
    <source>
        <strain evidence="2">Duluth1</strain>
        <tissue evidence="2">Whole animal</tissue>
    </source>
</reference>
<accession>A0A9D4GLD3</accession>
<name>A0A9D4GLD3_DREPO</name>
<dbReference type="Proteomes" id="UP000828390">
    <property type="component" value="Unassembled WGS sequence"/>
</dbReference>
<reference evidence="2" key="2">
    <citation type="submission" date="2020-11" db="EMBL/GenBank/DDBJ databases">
        <authorList>
            <person name="McCartney M.A."/>
            <person name="Auch B."/>
            <person name="Kono T."/>
            <person name="Mallez S."/>
            <person name="Becker A."/>
            <person name="Gohl D.M."/>
            <person name="Silverstein K.A.T."/>
            <person name="Koren S."/>
            <person name="Bechman K.B."/>
            <person name="Herman A."/>
            <person name="Abrahante J.E."/>
            <person name="Garbe J."/>
        </authorList>
    </citation>
    <scope>NUCLEOTIDE SEQUENCE</scope>
    <source>
        <strain evidence="2">Duluth1</strain>
        <tissue evidence="2">Whole animal</tissue>
    </source>
</reference>
<comment type="caution">
    <text evidence="2">The sequence shown here is derived from an EMBL/GenBank/DDBJ whole genome shotgun (WGS) entry which is preliminary data.</text>
</comment>
<dbReference type="GO" id="GO:0003676">
    <property type="term" value="F:nucleic acid binding"/>
    <property type="evidence" value="ECO:0007669"/>
    <property type="project" value="InterPro"/>
</dbReference>
<dbReference type="EMBL" id="JAIWYP010000005">
    <property type="protein sequence ID" value="KAH3817589.1"/>
    <property type="molecule type" value="Genomic_DNA"/>
</dbReference>
<keyword evidence="3" id="KW-1185">Reference proteome</keyword>
<feature type="domain" description="DDE-1" evidence="1">
    <location>
        <begin position="4"/>
        <end position="40"/>
    </location>
</feature>
<evidence type="ECO:0000313" key="2">
    <source>
        <dbReference type="EMBL" id="KAH3817589.1"/>
    </source>
</evidence>
<dbReference type="InterPro" id="IPR004875">
    <property type="entry name" value="DDE_SF_endonuclease_dom"/>
</dbReference>
<gene>
    <name evidence="2" type="ORF">DPMN_119128</name>
</gene>
<evidence type="ECO:0000313" key="3">
    <source>
        <dbReference type="Proteomes" id="UP000828390"/>
    </source>
</evidence>
<evidence type="ECO:0000259" key="1">
    <source>
        <dbReference type="Pfam" id="PF03184"/>
    </source>
</evidence>
<organism evidence="2 3">
    <name type="scientific">Dreissena polymorpha</name>
    <name type="common">Zebra mussel</name>
    <name type="synonym">Mytilus polymorpha</name>
    <dbReference type="NCBI Taxonomy" id="45954"/>
    <lineage>
        <taxon>Eukaryota</taxon>
        <taxon>Metazoa</taxon>
        <taxon>Spiralia</taxon>
        <taxon>Lophotrochozoa</taxon>
        <taxon>Mollusca</taxon>
        <taxon>Bivalvia</taxon>
        <taxon>Autobranchia</taxon>
        <taxon>Heteroconchia</taxon>
        <taxon>Euheterodonta</taxon>
        <taxon>Imparidentia</taxon>
        <taxon>Neoheterodontei</taxon>
        <taxon>Myida</taxon>
        <taxon>Dreissenoidea</taxon>
        <taxon>Dreissenidae</taxon>
        <taxon>Dreissena</taxon>
    </lineage>
</organism>
<dbReference type="Pfam" id="PF03184">
    <property type="entry name" value="DDE_1"/>
    <property type="match status" value="1"/>
</dbReference>